<feature type="transmembrane region" description="Helical" evidence="5">
    <location>
        <begin position="32"/>
        <end position="50"/>
    </location>
</feature>
<evidence type="ECO:0000256" key="1">
    <source>
        <dbReference type="ARBA" id="ARBA00004141"/>
    </source>
</evidence>
<reference evidence="7 8" key="1">
    <citation type="submission" date="2020-04" db="EMBL/GenBank/DDBJ databases">
        <title>Hymenobacter polaris sp. nov., isolated from Arctic soil.</title>
        <authorList>
            <person name="Dahal R.H."/>
        </authorList>
    </citation>
    <scope>NUCLEOTIDE SEQUENCE [LARGE SCALE GENOMIC DNA]</scope>
    <source>
        <strain evidence="7 8">RP-2-7</strain>
    </source>
</reference>
<evidence type="ECO:0000259" key="6">
    <source>
        <dbReference type="Pfam" id="PF06271"/>
    </source>
</evidence>
<dbReference type="Pfam" id="PF06271">
    <property type="entry name" value="RDD"/>
    <property type="match status" value="1"/>
</dbReference>
<dbReference type="InterPro" id="IPR010432">
    <property type="entry name" value="RDD"/>
</dbReference>
<evidence type="ECO:0000313" key="8">
    <source>
        <dbReference type="Proteomes" id="UP000559626"/>
    </source>
</evidence>
<dbReference type="Proteomes" id="UP000559626">
    <property type="component" value="Unassembled WGS sequence"/>
</dbReference>
<feature type="transmembrane region" description="Helical" evidence="5">
    <location>
        <begin position="62"/>
        <end position="85"/>
    </location>
</feature>
<feature type="domain" description="RDD" evidence="6">
    <location>
        <begin position="18"/>
        <end position="158"/>
    </location>
</feature>
<evidence type="ECO:0000256" key="4">
    <source>
        <dbReference type="ARBA" id="ARBA00023136"/>
    </source>
</evidence>
<evidence type="ECO:0000256" key="2">
    <source>
        <dbReference type="ARBA" id="ARBA00022692"/>
    </source>
</evidence>
<evidence type="ECO:0000256" key="5">
    <source>
        <dbReference type="SAM" id="Phobius"/>
    </source>
</evidence>
<evidence type="ECO:0000313" key="7">
    <source>
        <dbReference type="EMBL" id="NML67764.1"/>
    </source>
</evidence>
<keyword evidence="3 5" id="KW-1133">Transmembrane helix</keyword>
<accession>A0A7Y0AI83</accession>
<dbReference type="EMBL" id="JABBGH010000003">
    <property type="protein sequence ID" value="NML67764.1"/>
    <property type="molecule type" value="Genomic_DNA"/>
</dbReference>
<organism evidence="7 8">
    <name type="scientific">Hymenobacter polaris</name>
    <dbReference type="NCBI Taxonomy" id="2682546"/>
    <lineage>
        <taxon>Bacteria</taxon>
        <taxon>Pseudomonadati</taxon>
        <taxon>Bacteroidota</taxon>
        <taxon>Cytophagia</taxon>
        <taxon>Cytophagales</taxon>
        <taxon>Hymenobacteraceae</taxon>
        <taxon>Hymenobacter</taxon>
    </lineage>
</organism>
<dbReference type="GO" id="GO:0016020">
    <property type="term" value="C:membrane"/>
    <property type="evidence" value="ECO:0007669"/>
    <property type="project" value="UniProtKB-SubCell"/>
</dbReference>
<evidence type="ECO:0000256" key="3">
    <source>
        <dbReference type="ARBA" id="ARBA00022989"/>
    </source>
</evidence>
<proteinExistence type="predicted"/>
<comment type="subcellular location">
    <subcellularLocation>
        <location evidence="1">Membrane</location>
        <topology evidence="1">Multi-pass membrane protein</topology>
    </subcellularLocation>
</comment>
<protein>
    <submittedName>
        <fullName evidence="7">RDD family protein</fullName>
    </submittedName>
</protein>
<dbReference type="RefSeq" id="WP_169533409.1">
    <property type="nucleotide sequence ID" value="NZ_JABBGH010000003.1"/>
</dbReference>
<keyword evidence="2 5" id="KW-0812">Transmembrane</keyword>
<keyword evidence="8" id="KW-1185">Reference proteome</keyword>
<dbReference type="AlphaFoldDB" id="A0A7Y0AI83"/>
<keyword evidence="4 5" id="KW-0472">Membrane</keyword>
<feature type="transmembrane region" description="Helical" evidence="5">
    <location>
        <begin position="125"/>
        <end position="145"/>
    </location>
</feature>
<gene>
    <name evidence="7" type="ORF">HHL22_21390</name>
</gene>
<dbReference type="PANTHER" id="PTHR38480:SF1">
    <property type="entry name" value="SLR0254 PROTEIN"/>
    <property type="match status" value="1"/>
</dbReference>
<name>A0A7Y0AI83_9BACT</name>
<comment type="caution">
    <text evidence="7">The sequence shown here is derived from an EMBL/GenBank/DDBJ whole genome shotgun (WGS) entry which is preliminary data.</text>
</comment>
<dbReference type="PANTHER" id="PTHR38480">
    <property type="entry name" value="SLR0254 PROTEIN"/>
    <property type="match status" value="1"/>
</dbReference>
<sequence length="257" mass="27956">MASIRVHTTQNVTLEYQVASIGDRIVATLIDSLVQIAYVAVWVGIFYWIGASSGRAARHSDWHWGDAGTIGAALVLFLIAAPYLFYNLLCEIFLNGQSIGKKARHLRVVRLDGTAPRVGDYFLRWLLRFVDMFFYGAVAMITIAANGRGQRLGDLAAGTSVINLRAQPAPVPSAASLAPPAGYQPVFPQAANLADHDAALLHRLLARPLTPATATLLHEAALKTKDLLRIHTDLDDAAFLHTVLRDHAHLTHEAAAR</sequence>